<dbReference type="Proteomes" id="UP000494111">
    <property type="component" value="Unassembled WGS sequence"/>
</dbReference>
<evidence type="ECO:0000256" key="1">
    <source>
        <dbReference type="ARBA" id="ARBA00006987"/>
    </source>
</evidence>
<dbReference type="Gene3D" id="3.40.190.150">
    <property type="entry name" value="Bordetella uptake gene, domain 1"/>
    <property type="match status" value="1"/>
</dbReference>
<dbReference type="EMBL" id="CADIJO010000016">
    <property type="protein sequence ID" value="CAB3725368.1"/>
    <property type="molecule type" value="Genomic_DNA"/>
</dbReference>
<dbReference type="Pfam" id="PF03401">
    <property type="entry name" value="TctC"/>
    <property type="match status" value="1"/>
</dbReference>
<name>A0A6S7ADY6_9BURK</name>
<dbReference type="PANTHER" id="PTHR42928:SF5">
    <property type="entry name" value="BLR1237 PROTEIN"/>
    <property type="match status" value="1"/>
</dbReference>
<feature type="signal peptide" evidence="2">
    <location>
        <begin position="1"/>
        <end position="25"/>
    </location>
</feature>
<dbReference type="Gene3D" id="3.40.190.10">
    <property type="entry name" value="Periplasmic binding protein-like II"/>
    <property type="match status" value="1"/>
</dbReference>
<dbReference type="InterPro" id="IPR042100">
    <property type="entry name" value="Bug_dom1"/>
</dbReference>
<reference evidence="3 4" key="1">
    <citation type="submission" date="2020-04" db="EMBL/GenBank/DDBJ databases">
        <authorList>
            <person name="De Canck E."/>
        </authorList>
    </citation>
    <scope>NUCLEOTIDE SEQUENCE [LARGE SCALE GENOMIC DNA]</scope>
    <source>
        <strain evidence="3 4">LMG 3458</strain>
    </source>
</reference>
<dbReference type="InterPro" id="IPR005064">
    <property type="entry name" value="BUG"/>
</dbReference>
<sequence length="331" mass="34572">MNPFPRLLPRCLAAAVLAAATLAGAAPATAAAYPERPINLVVPMPPGGGTDVVSRLLAERLGVATGWSLVVQNKPGATGNIGMDYVARAQPDGYTVGMGQAANLAINPALYPKMPFDPKKDFTLVGLIAAQPVVLVVRADSPYKTLADLVDDAKKKPASSLRLASAGNGTIGHMSGVMLARRAGIEFLHVPYKGAGPAVTDLVGGQTDLYFITPQTAFPLLAANKLRALAVTSNTRLAALPDVPTVAESGYPGFEASAWTGLVGPAHMPPDMVTQLNARIQTVLKEPDLIKRLEAEGSQPLGGTPADFEAYMKSETTKWADVVKAANIKMD</sequence>
<dbReference type="CDD" id="cd13578">
    <property type="entry name" value="PBP2_Bug27"/>
    <property type="match status" value="1"/>
</dbReference>
<dbReference type="SUPFAM" id="SSF53850">
    <property type="entry name" value="Periplasmic binding protein-like II"/>
    <property type="match status" value="1"/>
</dbReference>
<evidence type="ECO:0000313" key="4">
    <source>
        <dbReference type="Proteomes" id="UP000494111"/>
    </source>
</evidence>
<evidence type="ECO:0008006" key="5">
    <source>
        <dbReference type="Google" id="ProtNLM"/>
    </source>
</evidence>
<comment type="similarity">
    <text evidence="1">Belongs to the UPF0065 (bug) family.</text>
</comment>
<proteinExistence type="inferred from homology"/>
<accession>A0A6S7ADY6</accession>
<evidence type="ECO:0000256" key="2">
    <source>
        <dbReference type="SAM" id="SignalP"/>
    </source>
</evidence>
<dbReference type="AlphaFoldDB" id="A0A6S7ADY6"/>
<organism evidence="3 4">
    <name type="scientific">Achromobacter deleyi</name>
    <dbReference type="NCBI Taxonomy" id="1353891"/>
    <lineage>
        <taxon>Bacteria</taxon>
        <taxon>Pseudomonadati</taxon>
        <taxon>Pseudomonadota</taxon>
        <taxon>Betaproteobacteria</taxon>
        <taxon>Burkholderiales</taxon>
        <taxon>Alcaligenaceae</taxon>
        <taxon>Achromobacter</taxon>
    </lineage>
</organism>
<evidence type="ECO:0000313" key="3">
    <source>
        <dbReference type="EMBL" id="CAB3725368.1"/>
    </source>
</evidence>
<dbReference type="RefSeq" id="WP_175190809.1">
    <property type="nucleotide sequence ID" value="NZ_CADIJO010000016.1"/>
</dbReference>
<protein>
    <recommendedName>
        <fullName evidence="5">LacI family transcriptional regulator</fullName>
    </recommendedName>
</protein>
<feature type="chain" id="PRO_5028946062" description="LacI family transcriptional regulator" evidence="2">
    <location>
        <begin position="26"/>
        <end position="331"/>
    </location>
</feature>
<dbReference type="PANTHER" id="PTHR42928">
    <property type="entry name" value="TRICARBOXYLATE-BINDING PROTEIN"/>
    <property type="match status" value="1"/>
</dbReference>
<keyword evidence="2" id="KW-0732">Signal</keyword>
<dbReference type="PIRSF" id="PIRSF017082">
    <property type="entry name" value="YflP"/>
    <property type="match status" value="1"/>
</dbReference>
<gene>
    <name evidence="3" type="ORF">LMG3458_04348</name>
</gene>